<dbReference type="InterPro" id="IPR050995">
    <property type="entry name" value="WD-F-box_domain-protein"/>
</dbReference>
<feature type="repeat" description="WD" evidence="3">
    <location>
        <begin position="344"/>
        <end position="385"/>
    </location>
</feature>
<sequence length="627" mass="69719">MANSTAPAAVTADEMVDAAFYLEKVSIADDSEDGYQYEEVPADDDWSLTEGDDDWENTVKAISEQTDNTQAADQRAALAKQPVSHKPEAVDDFLRNFLIKMGMSKTLDCFQTEWYEMTYRGLLNAEQVGFVPDVYTQNQHLENEIKSLKKEQGTYKRAALKAGDVLVKLRKERDFHRMQHKRVVQEKNRLISDIKRLKKHYASYEPALRQLQDKYKTALKHKMLTSLERDRATGQITGLQAALRNIQPEQQMPPLSTAIQRPCREASGAQGGCRQKQESREKMLLTDLVAPYDPAKDPTKQTVNKYPDDSEFPLDTRVNPNLAQIKGQASHVTRSSGYRLTNTLKVHELAVSSLAAHPRKQIIVTTSDDCHWKMWSVPNGDIIMAGEGHSDWLSSCCFHPEGNKLATTSGDTTVKIWDFSKGECVLTFEGHTHAVWGCSWHSCGDFLASCSMDNTSKIWDLNSKRCRYTLRGHADSVNSVVFLPFSNTLLTSSADKTLSLWDARTGLCAQTFYGHLHSCNHATFNLTGDTVVSCDSYGVVKLWDVRKVAAMLTIDTGPHPSNCATFDLSGRLVAIASNDGAVKLLDLGSGQVSSLLGHEDAVQSVIYDCKGEFLLSGSSDGTVQIWS</sequence>
<dbReference type="InterPro" id="IPR015943">
    <property type="entry name" value="WD40/YVTN_repeat-like_dom_sf"/>
</dbReference>
<evidence type="ECO:0000256" key="3">
    <source>
        <dbReference type="PROSITE-ProRule" id="PRU00221"/>
    </source>
</evidence>
<dbReference type="PROSITE" id="PS00678">
    <property type="entry name" value="WD_REPEATS_1"/>
    <property type="match status" value="3"/>
</dbReference>
<keyword evidence="2" id="KW-0677">Repeat</keyword>
<keyword evidence="4" id="KW-0175">Coiled coil</keyword>
<dbReference type="Pfam" id="PF00400">
    <property type="entry name" value="WD40"/>
    <property type="match status" value="6"/>
</dbReference>
<dbReference type="PROSITE" id="PS50082">
    <property type="entry name" value="WD_REPEATS_2"/>
    <property type="match status" value="6"/>
</dbReference>
<feature type="repeat" description="WD" evidence="3">
    <location>
        <begin position="470"/>
        <end position="511"/>
    </location>
</feature>
<feature type="region of interest" description="Disordered" evidence="5">
    <location>
        <begin position="291"/>
        <end position="313"/>
    </location>
</feature>
<proteinExistence type="predicted"/>
<dbReference type="Proteomes" id="UP001230051">
    <property type="component" value="Unassembled WGS sequence"/>
</dbReference>
<dbReference type="FunFam" id="2.130.10.10:FF:001313">
    <property type="entry name" value="Predicted protein"/>
    <property type="match status" value="1"/>
</dbReference>
<dbReference type="SUPFAM" id="SSF50978">
    <property type="entry name" value="WD40 repeat-like"/>
    <property type="match status" value="1"/>
</dbReference>
<dbReference type="PRINTS" id="PR00320">
    <property type="entry name" value="GPROTEINBRPT"/>
</dbReference>
<dbReference type="GO" id="GO:0035082">
    <property type="term" value="P:axoneme assembly"/>
    <property type="evidence" value="ECO:0007669"/>
    <property type="project" value="TreeGrafter"/>
</dbReference>
<dbReference type="Gene3D" id="2.130.10.10">
    <property type="entry name" value="YVTN repeat-like/Quinoprotein amine dehydrogenase"/>
    <property type="match status" value="3"/>
</dbReference>
<evidence type="ECO:0000313" key="6">
    <source>
        <dbReference type="EMBL" id="KAK1169400.1"/>
    </source>
</evidence>
<protein>
    <submittedName>
        <fullName evidence="6">Sperm-associated antigen 16 protein-like</fullName>
    </submittedName>
</protein>
<dbReference type="InterPro" id="IPR001680">
    <property type="entry name" value="WD40_rpt"/>
</dbReference>
<evidence type="ECO:0000256" key="2">
    <source>
        <dbReference type="ARBA" id="ARBA00022737"/>
    </source>
</evidence>
<gene>
    <name evidence="6" type="primary">SPAG16</name>
    <name evidence="6" type="ORF">AOXY_G8176</name>
</gene>
<evidence type="ECO:0000313" key="7">
    <source>
        <dbReference type="Proteomes" id="UP001230051"/>
    </source>
</evidence>
<dbReference type="PROSITE" id="PS50294">
    <property type="entry name" value="WD_REPEATS_REGION"/>
    <property type="match status" value="4"/>
</dbReference>
<dbReference type="FunFam" id="2.130.10.10:FF:001413">
    <property type="entry name" value="sperm-associated antigen 16 protein"/>
    <property type="match status" value="1"/>
</dbReference>
<keyword evidence="7" id="KW-1185">Reference proteome</keyword>
<dbReference type="GO" id="GO:1990716">
    <property type="term" value="C:axonemal central apparatus"/>
    <property type="evidence" value="ECO:0007669"/>
    <property type="project" value="TreeGrafter"/>
</dbReference>
<feature type="repeat" description="WD" evidence="3">
    <location>
        <begin position="595"/>
        <end position="627"/>
    </location>
</feature>
<dbReference type="InterPro" id="IPR036322">
    <property type="entry name" value="WD40_repeat_dom_sf"/>
</dbReference>
<dbReference type="SMART" id="SM00320">
    <property type="entry name" value="WD40"/>
    <property type="match status" value="7"/>
</dbReference>
<evidence type="ECO:0000256" key="1">
    <source>
        <dbReference type="ARBA" id="ARBA00022574"/>
    </source>
</evidence>
<dbReference type="CDD" id="cd00200">
    <property type="entry name" value="WD40"/>
    <property type="match status" value="1"/>
</dbReference>
<feature type="coiled-coil region" evidence="4">
    <location>
        <begin position="131"/>
        <end position="158"/>
    </location>
</feature>
<dbReference type="AlphaFoldDB" id="A0AAD8DHH8"/>
<dbReference type="EMBL" id="JAGXEW010000007">
    <property type="protein sequence ID" value="KAK1169400.1"/>
    <property type="molecule type" value="Genomic_DNA"/>
</dbReference>
<comment type="caution">
    <text evidence="6">The sequence shown here is derived from an EMBL/GenBank/DDBJ whole genome shotgun (WGS) entry which is preliminary data.</text>
</comment>
<evidence type="ECO:0000256" key="5">
    <source>
        <dbReference type="SAM" id="MobiDB-lite"/>
    </source>
</evidence>
<dbReference type="InterPro" id="IPR020472">
    <property type="entry name" value="WD40_PAC1"/>
</dbReference>
<feature type="repeat" description="WD" evidence="3">
    <location>
        <begin position="386"/>
        <end position="427"/>
    </location>
</feature>
<evidence type="ECO:0000256" key="4">
    <source>
        <dbReference type="SAM" id="Coils"/>
    </source>
</evidence>
<feature type="repeat" description="WD" evidence="3">
    <location>
        <begin position="428"/>
        <end position="469"/>
    </location>
</feature>
<dbReference type="PANTHER" id="PTHR14604">
    <property type="entry name" value="WD40 REPEAT PF20"/>
    <property type="match status" value="1"/>
</dbReference>
<name>A0AAD8DHH8_ACIOX</name>
<keyword evidence="1 3" id="KW-0853">WD repeat</keyword>
<dbReference type="InterPro" id="IPR019775">
    <property type="entry name" value="WD40_repeat_CS"/>
</dbReference>
<feature type="repeat" description="WD" evidence="3">
    <location>
        <begin position="512"/>
        <end position="553"/>
    </location>
</feature>
<organism evidence="6 7">
    <name type="scientific">Acipenser oxyrinchus oxyrinchus</name>
    <dbReference type="NCBI Taxonomy" id="40147"/>
    <lineage>
        <taxon>Eukaryota</taxon>
        <taxon>Metazoa</taxon>
        <taxon>Chordata</taxon>
        <taxon>Craniata</taxon>
        <taxon>Vertebrata</taxon>
        <taxon>Euteleostomi</taxon>
        <taxon>Actinopterygii</taxon>
        <taxon>Chondrostei</taxon>
        <taxon>Acipenseriformes</taxon>
        <taxon>Acipenseridae</taxon>
        <taxon>Acipenser</taxon>
    </lineage>
</organism>
<reference evidence="6" key="1">
    <citation type="submission" date="2022-02" db="EMBL/GenBank/DDBJ databases">
        <title>Atlantic sturgeon de novo genome assembly.</title>
        <authorList>
            <person name="Stock M."/>
            <person name="Klopp C."/>
            <person name="Guiguen Y."/>
            <person name="Cabau C."/>
            <person name="Parinello H."/>
            <person name="Santidrian Yebra-Pimentel E."/>
            <person name="Kuhl H."/>
            <person name="Dirks R.P."/>
            <person name="Guessner J."/>
            <person name="Wuertz S."/>
            <person name="Du K."/>
            <person name="Schartl M."/>
        </authorList>
    </citation>
    <scope>NUCLEOTIDE SEQUENCE</scope>
    <source>
        <strain evidence="6">STURGEONOMICS-FGT-2020</strain>
        <tissue evidence="6">Whole blood</tissue>
    </source>
</reference>
<accession>A0AAD8DHH8</accession>
<dbReference type="PANTHER" id="PTHR14604:SF3">
    <property type="entry name" value="SPERM-ASSOCIATED ANTIGEN 16 PROTEIN"/>
    <property type="match status" value="1"/>
</dbReference>